<dbReference type="SUPFAM" id="SSF52172">
    <property type="entry name" value="CheY-like"/>
    <property type="match status" value="1"/>
</dbReference>
<name>A0A1G1Y0V0_9BACT</name>
<dbReference type="Gene3D" id="3.40.50.2300">
    <property type="match status" value="1"/>
</dbReference>
<protein>
    <submittedName>
        <fullName evidence="1">Uncharacterized protein</fullName>
    </submittedName>
</protein>
<evidence type="ECO:0000313" key="2">
    <source>
        <dbReference type="Proteomes" id="UP000178432"/>
    </source>
</evidence>
<dbReference type="InterPro" id="IPR011006">
    <property type="entry name" value="CheY-like_superfamily"/>
</dbReference>
<organism evidence="1 2">
    <name type="scientific">Candidatus Buchananbacteria bacterium RIFCSPHIGHO2_01_FULL_46_12</name>
    <dbReference type="NCBI Taxonomy" id="1797536"/>
    <lineage>
        <taxon>Bacteria</taxon>
        <taxon>Candidatus Buchananiibacteriota</taxon>
    </lineage>
</organism>
<accession>A0A1G1Y0V0</accession>
<proteinExistence type="predicted"/>
<reference evidence="1 2" key="1">
    <citation type="journal article" date="2016" name="Nat. Commun.">
        <title>Thousands of microbial genomes shed light on interconnected biogeochemical processes in an aquifer system.</title>
        <authorList>
            <person name="Anantharaman K."/>
            <person name="Brown C.T."/>
            <person name="Hug L.A."/>
            <person name="Sharon I."/>
            <person name="Castelle C.J."/>
            <person name="Probst A.J."/>
            <person name="Thomas B.C."/>
            <person name="Singh A."/>
            <person name="Wilkins M.J."/>
            <person name="Karaoz U."/>
            <person name="Brodie E.L."/>
            <person name="Williams K.H."/>
            <person name="Hubbard S.S."/>
            <person name="Banfield J.F."/>
        </authorList>
    </citation>
    <scope>NUCLEOTIDE SEQUENCE [LARGE SCALE GENOMIC DNA]</scope>
</reference>
<dbReference type="EMBL" id="MHIF01000067">
    <property type="protein sequence ID" value="OGY45983.1"/>
    <property type="molecule type" value="Genomic_DNA"/>
</dbReference>
<gene>
    <name evidence="1" type="ORF">A2663_00980</name>
</gene>
<dbReference type="AlphaFoldDB" id="A0A1G1Y0V0"/>
<sequence>MREKGFEVVFADNLADTLKRLKAEKFDLLVIEPLLGPGQEGFPLDEKFSNYPGLEAMRQIRANTFASAGNPKSLPIIVWTMMSAGSGEGYALALSFKPERIIDAIRSVGSLAQVCHDLLNKK</sequence>
<comment type="caution">
    <text evidence="1">The sequence shown here is derived from an EMBL/GenBank/DDBJ whole genome shotgun (WGS) entry which is preliminary data.</text>
</comment>
<evidence type="ECO:0000313" key="1">
    <source>
        <dbReference type="EMBL" id="OGY45983.1"/>
    </source>
</evidence>
<dbReference type="Proteomes" id="UP000178432">
    <property type="component" value="Unassembled WGS sequence"/>
</dbReference>